<name>A0A8I3AFY6_9AGAM</name>
<dbReference type="Pfam" id="PF04189">
    <property type="entry name" value="Gcd10p"/>
    <property type="match status" value="1"/>
</dbReference>
<dbReference type="GO" id="GO:0005634">
    <property type="term" value="C:nucleus"/>
    <property type="evidence" value="ECO:0007669"/>
    <property type="project" value="UniProtKB-SubCell"/>
</dbReference>
<evidence type="ECO:0000256" key="7">
    <source>
        <dbReference type="SAM" id="MobiDB-lite"/>
    </source>
</evidence>
<dbReference type="AlphaFoldDB" id="A0A8I3AFY6"/>
<evidence type="ECO:0000313" key="9">
    <source>
        <dbReference type="Proteomes" id="UP000683000"/>
    </source>
</evidence>
<dbReference type="PANTHER" id="PTHR12945">
    <property type="entry name" value="TRANSLATION INITIATION FACTOR EIF3-RELATED"/>
    <property type="match status" value="1"/>
</dbReference>
<gene>
    <name evidence="8" type="ORF">JVT61DRAFT_5324</name>
</gene>
<dbReference type="OrthoDB" id="10254665at2759"/>
<comment type="subcellular location">
    <subcellularLocation>
        <location evidence="1">Nucleus</location>
    </subcellularLocation>
</comment>
<dbReference type="GO" id="GO:0031515">
    <property type="term" value="C:tRNA (m1A) methyltransferase complex"/>
    <property type="evidence" value="ECO:0007669"/>
    <property type="project" value="InterPro"/>
</dbReference>
<proteinExistence type="inferred from homology"/>
<dbReference type="InterPro" id="IPR017423">
    <property type="entry name" value="TRM6"/>
</dbReference>
<dbReference type="EMBL" id="JAGFBS010000002">
    <property type="protein sequence ID" value="KAG6380931.1"/>
    <property type="molecule type" value="Genomic_DNA"/>
</dbReference>
<sequence length="437" mass="49311">MSASESTPISTRSARNTTIDYNHTVLFRLPNSEVRSIKVEKDSIVSLGRVGSFSANELIGQPYGFAYEIHEKQLKRLPPRTMDEIEETDATNELINDGEFVQPLTLEEIEALKKSGVHASEIIKAEIEQHANYSLKTEYSKDKYKKRKEAKYSRRFETVEPTIYNICEYWFKKDQNRIRDIRPDTLSQMLNLASVRPGGRYIVVDDASGLLVSSVLDRIGCQGRMISINDADSPPAYPALTLMNCEKETLTSVLSTLNWATAQDDYTPVMAPLEPTSGRIRSERQRLRLDKRRLTSDALMNTRQELFSGEFDGLLVASDYDPFEIVEMLSPYLAGSASIVVQNMFLQPLADLQAKMWLIPSYLAPSITESWLRSYQVLPGRTHPTMNASGSGGFLLHAIKVYDDPNATAATFRQRSKKMPGNAEPPSEYPRMRVDTT</sequence>
<dbReference type="PANTHER" id="PTHR12945:SF0">
    <property type="entry name" value="TRNA (ADENINE(58)-N(1))-METHYLTRANSFERASE NON-CATALYTIC SUBUNIT TRM6"/>
    <property type="match status" value="1"/>
</dbReference>
<dbReference type="Proteomes" id="UP000683000">
    <property type="component" value="Unassembled WGS sequence"/>
</dbReference>
<feature type="region of interest" description="Disordered" evidence="7">
    <location>
        <begin position="412"/>
        <end position="437"/>
    </location>
</feature>
<evidence type="ECO:0000256" key="2">
    <source>
        <dbReference type="ARBA" id="ARBA00008320"/>
    </source>
</evidence>
<evidence type="ECO:0000256" key="6">
    <source>
        <dbReference type="ARBA" id="ARBA00032319"/>
    </source>
</evidence>
<evidence type="ECO:0000256" key="5">
    <source>
        <dbReference type="ARBA" id="ARBA00023242"/>
    </source>
</evidence>
<organism evidence="8 9">
    <name type="scientific">Boletus reticuloceps</name>
    <dbReference type="NCBI Taxonomy" id="495285"/>
    <lineage>
        <taxon>Eukaryota</taxon>
        <taxon>Fungi</taxon>
        <taxon>Dikarya</taxon>
        <taxon>Basidiomycota</taxon>
        <taxon>Agaricomycotina</taxon>
        <taxon>Agaricomycetes</taxon>
        <taxon>Agaricomycetidae</taxon>
        <taxon>Boletales</taxon>
        <taxon>Boletineae</taxon>
        <taxon>Boletaceae</taxon>
        <taxon>Boletoideae</taxon>
        <taxon>Boletus</taxon>
    </lineage>
</organism>
<evidence type="ECO:0000256" key="4">
    <source>
        <dbReference type="ARBA" id="ARBA00022694"/>
    </source>
</evidence>
<accession>A0A8I3AFY6</accession>
<protein>
    <recommendedName>
        <fullName evidence="3">tRNA (adenine(58)-N(1))-methyltransferase non-catalytic subunit TRM6</fullName>
    </recommendedName>
    <alternativeName>
        <fullName evidence="6">tRNA(m1A58)-methyltransferase subunit TRM6</fullName>
    </alternativeName>
</protein>
<evidence type="ECO:0000256" key="1">
    <source>
        <dbReference type="ARBA" id="ARBA00004123"/>
    </source>
</evidence>
<comment type="caution">
    <text evidence="8">The sequence shown here is derived from an EMBL/GenBank/DDBJ whole genome shotgun (WGS) entry which is preliminary data.</text>
</comment>
<reference evidence="8" key="1">
    <citation type="submission" date="2021-03" db="EMBL/GenBank/DDBJ databases">
        <title>Evolutionary innovations through gain and loss of genes in the ectomycorrhizal Boletales.</title>
        <authorList>
            <person name="Wu G."/>
            <person name="Miyauchi S."/>
            <person name="Morin E."/>
            <person name="Yang Z.-L."/>
            <person name="Xu J."/>
            <person name="Martin F.M."/>
        </authorList>
    </citation>
    <scope>NUCLEOTIDE SEQUENCE</scope>
    <source>
        <strain evidence="8">BR01</strain>
    </source>
</reference>
<dbReference type="GO" id="GO:0030488">
    <property type="term" value="P:tRNA methylation"/>
    <property type="evidence" value="ECO:0007669"/>
    <property type="project" value="InterPro"/>
</dbReference>
<evidence type="ECO:0000313" key="8">
    <source>
        <dbReference type="EMBL" id="KAG6380931.1"/>
    </source>
</evidence>
<keyword evidence="4" id="KW-0819">tRNA processing</keyword>
<keyword evidence="5" id="KW-0539">Nucleus</keyword>
<keyword evidence="9" id="KW-1185">Reference proteome</keyword>
<evidence type="ECO:0000256" key="3">
    <source>
        <dbReference type="ARBA" id="ARBA00021704"/>
    </source>
</evidence>
<comment type="similarity">
    <text evidence="2">Belongs to the TRM6/GCD10 family.</text>
</comment>